<evidence type="ECO:0000256" key="1">
    <source>
        <dbReference type="SAM" id="Phobius"/>
    </source>
</evidence>
<proteinExistence type="predicted"/>
<dbReference type="Pfam" id="PF02698">
    <property type="entry name" value="DUF218"/>
    <property type="match status" value="1"/>
</dbReference>
<dbReference type="GO" id="GO:0043164">
    <property type="term" value="P:Gram-negative-bacterium-type cell wall biogenesis"/>
    <property type="evidence" value="ECO:0007669"/>
    <property type="project" value="TreeGrafter"/>
</dbReference>
<sequence>MFYFFSKTISYVLTPAGWLVMALCLALFTKNHTRRRRLIGAALGLFWLFGNSFLTNELALWWEYPPTAVPRDSVNRVAVVLTGGMTNAEKNTPDYRYLLDREADRAGQALYLYKTGAVQKILISGGMGSLPFRAKAINDEGQMTARFLRTAGVRADDLVLESQSRNTHENAVFSARMLRNRFPASQYRYVLVTSAWHMRRAVACFRKEGVAVTPFPGAFLSVRRSFAPGEWLFPNEQAFTDAYFLMREITGYITYWIAGYI</sequence>
<protein>
    <recommendedName>
        <fullName evidence="2">DUF218 domain-containing protein</fullName>
    </recommendedName>
</protein>
<feature type="transmembrane region" description="Helical" evidence="1">
    <location>
        <begin position="12"/>
        <end position="29"/>
    </location>
</feature>
<dbReference type="PANTHER" id="PTHR30336:SF4">
    <property type="entry name" value="ENVELOPE BIOGENESIS FACTOR ELYC"/>
    <property type="match status" value="1"/>
</dbReference>
<dbReference type="InterPro" id="IPR014729">
    <property type="entry name" value="Rossmann-like_a/b/a_fold"/>
</dbReference>
<keyword evidence="1" id="KW-1133">Transmembrane helix</keyword>
<organism evidence="3 4">
    <name type="scientific">Spirosoma montaniterrae</name>
    <dbReference type="NCBI Taxonomy" id="1178516"/>
    <lineage>
        <taxon>Bacteria</taxon>
        <taxon>Pseudomonadati</taxon>
        <taxon>Bacteroidota</taxon>
        <taxon>Cytophagia</taxon>
        <taxon>Cytophagales</taxon>
        <taxon>Cytophagaceae</taxon>
        <taxon>Spirosoma</taxon>
    </lineage>
</organism>
<gene>
    <name evidence="3" type="ORF">AWR27_16350</name>
</gene>
<reference evidence="3 4" key="1">
    <citation type="submission" date="2016-01" db="EMBL/GenBank/DDBJ databases">
        <authorList>
            <person name="Oliw E.H."/>
        </authorList>
    </citation>
    <scope>NUCLEOTIDE SEQUENCE [LARGE SCALE GENOMIC DNA]</scope>
    <source>
        <strain evidence="3 4">DY10</strain>
    </source>
</reference>
<evidence type="ECO:0000313" key="4">
    <source>
        <dbReference type="Proteomes" id="UP000187941"/>
    </source>
</evidence>
<dbReference type="InterPro" id="IPR051599">
    <property type="entry name" value="Cell_Envelope_Assoc"/>
</dbReference>
<dbReference type="Gene3D" id="3.40.50.620">
    <property type="entry name" value="HUPs"/>
    <property type="match status" value="1"/>
</dbReference>
<accession>A0A1P9WZF8</accession>
<name>A0A1P9WZF8_9BACT</name>
<dbReference type="GO" id="GO:0005886">
    <property type="term" value="C:plasma membrane"/>
    <property type="evidence" value="ECO:0007669"/>
    <property type="project" value="TreeGrafter"/>
</dbReference>
<keyword evidence="4" id="KW-1185">Reference proteome</keyword>
<dbReference type="EMBL" id="CP014263">
    <property type="protein sequence ID" value="AQG80752.1"/>
    <property type="molecule type" value="Genomic_DNA"/>
</dbReference>
<evidence type="ECO:0000259" key="2">
    <source>
        <dbReference type="Pfam" id="PF02698"/>
    </source>
</evidence>
<dbReference type="OrthoDB" id="9782395at2"/>
<evidence type="ECO:0000313" key="3">
    <source>
        <dbReference type="EMBL" id="AQG80752.1"/>
    </source>
</evidence>
<keyword evidence="1" id="KW-0812">Transmembrane</keyword>
<dbReference type="CDD" id="cd06259">
    <property type="entry name" value="YdcF-like"/>
    <property type="match status" value="1"/>
</dbReference>
<feature type="transmembrane region" description="Helical" evidence="1">
    <location>
        <begin position="41"/>
        <end position="62"/>
    </location>
</feature>
<dbReference type="RefSeq" id="WP_077132184.1">
    <property type="nucleotide sequence ID" value="NZ_CP014263.1"/>
</dbReference>
<dbReference type="AlphaFoldDB" id="A0A1P9WZF8"/>
<dbReference type="KEGG" id="smon:AWR27_16350"/>
<dbReference type="PANTHER" id="PTHR30336">
    <property type="entry name" value="INNER MEMBRANE PROTEIN, PROBABLE PERMEASE"/>
    <property type="match status" value="1"/>
</dbReference>
<dbReference type="Proteomes" id="UP000187941">
    <property type="component" value="Chromosome"/>
</dbReference>
<dbReference type="GO" id="GO:0000270">
    <property type="term" value="P:peptidoglycan metabolic process"/>
    <property type="evidence" value="ECO:0007669"/>
    <property type="project" value="TreeGrafter"/>
</dbReference>
<dbReference type="InterPro" id="IPR003848">
    <property type="entry name" value="DUF218"/>
</dbReference>
<feature type="domain" description="DUF218" evidence="2">
    <location>
        <begin position="77"/>
        <end position="251"/>
    </location>
</feature>
<dbReference type="STRING" id="1178516.AWR27_16350"/>
<keyword evidence="1" id="KW-0472">Membrane</keyword>